<dbReference type="Pfam" id="PF12802">
    <property type="entry name" value="MarR_2"/>
    <property type="match status" value="1"/>
</dbReference>
<comment type="caution">
    <text evidence="5">The sequence shown here is derived from an EMBL/GenBank/DDBJ whole genome shotgun (WGS) entry which is preliminary data.</text>
</comment>
<dbReference type="SMART" id="SM00347">
    <property type="entry name" value="HTH_MARR"/>
    <property type="match status" value="1"/>
</dbReference>
<accession>A0A922PTZ2</accession>
<evidence type="ECO:0000256" key="2">
    <source>
        <dbReference type="ARBA" id="ARBA00023125"/>
    </source>
</evidence>
<gene>
    <name evidence="5" type="ORF">FD34_GL000901</name>
</gene>
<dbReference type="InterPro" id="IPR036388">
    <property type="entry name" value="WH-like_DNA-bd_sf"/>
</dbReference>
<dbReference type="Proteomes" id="UP000051085">
    <property type="component" value="Unassembled WGS sequence"/>
</dbReference>
<dbReference type="SUPFAM" id="SSF46785">
    <property type="entry name" value="Winged helix' DNA-binding domain"/>
    <property type="match status" value="1"/>
</dbReference>
<dbReference type="PANTHER" id="PTHR42756:SF1">
    <property type="entry name" value="TRANSCRIPTIONAL REPRESSOR OF EMRAB OPERON"/>
    <property type="match status" value="1"/>
</dbReference>
<protein>
    <recommendedName>
        <fullName evidence="4">HTH marR-type domain-containing protein</fullName>
    </recommendedName>
</protein>
<feature type="domain" description="HTH marR-type" evidence="4">
    <location>
        <begin position="8"/>
        <end position="142"/>
    </location>
</feature>
<keyword evidence="1" id="KW-0805">Transcription regulation</keyword>
<evidence type="ECO:0000256" key="3">
    <source>
        <dbReference type="ARBA" id="ARBA00023163"/>
    </source>
</evidence>
<name>A0A922PTZ2_9LACO</name>
<sequence length="144" mass="16913">MINVANTMINIGRLIKQADISLTRQMNDLARQNDLTGTQMNVIDFLSRQENVAADQQAIEHEFNIRRSTTTIVLQRMEKRDLIQRIVDPDDRRKRQVQLTPVAQELVPVVHDYIQKQERRLTSRFTNQELATVARVLRYIKEDE</sequence>
<dbReference type="PANTHER" id="PTHR42756">
    <property type="entry name" value="TRANSCRIPTIONAL REGULATOR, MARR"/>
    <property type="match status" value="1"/>
</dbReference>
<evidence type="ECO:0000313" key="6">
    <source>
        <dbReference type="Proteomes" id="UP000051085"/>
    </source>
</evidence>
<keyword evidence="3" id="KW-0804">Transcription</keyword>
<proteinExistence type="predicted"/>
<organism evidence="5 6">
    <name type="scientific">Limosilactobacillus pontis DSM 8475</name>
    <dbReference type="NCBI Taxonomy" id="1423794"/>
    <lineage>
        <taxon>Bacteria</taxon>
        <taxon>Bacillati</taxon>
        <taxon>Bacillota</taxon>
        <taxon>Bacilli</taxon>
        <taxon>Lactobacillales</taxon>
        <taxon>Lactobacillaceae</taxon>
        <taxon>Limosilactobacillus</taxon>
    </lineage>
</organism>
<evidence type="ECO:0000259" key="4">
    <source>
        <dbReference type="PROSITE" id="PS50995"/>
    </source>
</evidence>
<dbReference type="Gene3D" id="1.10.10.10">
    <property type="entry name" value="Winged helix-like DNA-binding domain superfamily/Winged helix DNA-binding domain"/>
    <property type="match status" value="1"/>
</dbReference>
<dbReference type="AlphaFoldDB" id="A0A922PTZ2"/>
<evidence type="ECO:0000256" key="1">
    <source>
        <dbReference type="ARBA" id="ARBA00023015"/>
    </source>
</evidence>
<evidence type="ECO:0000313" key="5">
    <source>
        <dbReference type="EMBL" id="KRM35389.1"/>
    </source>
</evidence>
<reference evidence="5 6" key="1">
    <citation type="journal article" date="2015" name="Genome Announc.">
        <title>Expanding the biotechnology potential of lactobacilli through comparative genomics of 213 strains and associated genera.</title>
        <authorList>
            <person name="Sun Z."/>
            <person name="Harris H.M."/>
            <person name="McCann A."/>
            <person name="Guo C."/>
            <person name="Argimon S."/>
            <person name="Zhang W."/>
            <person name="Yang X."/>
            <person name="Jeffery I.B."/>
            <person name="Cooney J.C."/>
            <person name="Kagawa T.F."/>
            <person name="Liu W."/>
            <person name="Song Y."/>
            <person name="Salvetti E."/>
            <person name="Wrobel A."/>
            <person name="Rasinkangas P."/>
            <person name="Parkhill J."/>
            <person name="Rea M.C."/>
            <person name="O'Sullivan O."/>
            <person name="Ritari J."/>
            <person name="Douillard F.P."/>
            <person name="Paul Ross R."/>
            <person name="Yang R."/>
            <person name="Briner A.E."/>
            <person name="Felis G.E."/>
            <person name="de Vos W.M."/>
            <person name="Barrangou R."/>
            <person name="Klaenhammer T.R."/>
            <person name="Caufield P.W."/>
            <person name="Cui Y."/>
            <person name="Zhang H."/>
            <person name="O'Toole P.W."/>
        </authorList>
    </citation>
    <scope>NUCLEOTIDE SEQUENCE [LARGE SCALE GENOMIC DNA]</scope>
    <source>
        <strain evidence="5 6">DSM 8475</strain>
    </source>
</reference>
<dbReference type="InterPro" id="IPR036390">
    <property type="entry name" value="WH_DNA-bd_sf"/>
</dbReference>
<dbReference type="PROSITE" id="PS50995">
    <property type="entry name" value="HTH_MARR_2"/>
    <property type="match status" value="1"/>
</dbReference>
<keyword evidence="2" id="KW-0238">DNA-binding</keyword>
<dbReference type="InterPro" id="IPR000835">
    <property type="entry name" value="HTH_MarR-typ"/>
</dbReference>
<dbReference type="GO" id="GO:0003677">
    <property type="term" value="F:DNA binding"/>
    <property type="evidence" value="ECO:0007669"/>
    <property type="project" value="UniProtKB-KW"/>
</dbReference>
<dbReference type="EMBL" id="AZGO01000065">
    <property type="protein sequence ID" value="KRM35389.1"/>
    <property type="molecule type" value="Genomic_DNA"/>
</dbReference>
<dbReference type="PRINTS" id="PR00598">
    <property type="entry name" value="HTHMARR"/>
</dbReference>
<dbReference type="GO" id="GO:0003700">
    <property type="term" value="F:DNA-binding transcription factor activity"/>
    <property type="evidence" value="ECO:0007669"/>
    <property type="project" value="InterPro"/>
</dbReference>